<proteinExistence type="predicted"/>
<organism evidence="1 2">
    <name type="scientific">Sorghum bicolor</name>
    <name type="common">Sorghum</name>
    <name type="synonym">Sorghum vulgare</name>
    <dbReference type="NCBI Taxonomy" id="4558"/>
    <lineage>
        <taxon>Eukaryota</taxon>
        <taxon>Viridiplantae</taxon>
        <taxon>Streptophyta</taxon>
        <taxon>Embryophyta</taxon>
        <taxon>Tracheophyta</taxon>
        <taxon>Spermatophyta</taxon>
        <taxon>Magnoliopsida</taxon>
        <taxon>Liliopsida</taxon>
        <taxon>Poales</taxon>
        <taxon>Poaceae</taxon>
        <taxon>PACMAD clade</taxon>
        <taxon>Panicoideae</taxon>
        <taxon>Andropogonodae</taxon>
        <taxon>Andropogoneae</taxon>
        <taxon>Sorghinae</taxon>
        <taxon>Sorghum</taxon>
    </lineage>
</organism>
<comment type="caution">
    <text evidence="1">The sequence shown here is derived from an EMBL/GenBank/DDBJ whole genome shotgun (WGS) entry which is preliminary data.</text>
</comment>
<reference evidence="1" key="1">
    <citation type="journal article" date="2019" name="BMC Genomics">
        <title>A new reference genome for Sorghum bicolor reveals high levels of sequence similarity between sweet and grain genotypes: implications for the genetics of sugar metabolism.</title>
        <authorList>
            <person name="Cooper E.A."/>
            <person name="Brenton Z.W."/>
            <person name="Flinn B.S."/>
            <person name="Jenkins J."/>
            <person name="Shu S."/>
            <person name="Flowers D."/>
            <person name="Luo F."/>
            <person name="Wang Y."/>
            <person name="Xia P."/>
            <person name="Barry K."/>
            <person name="Daum C."/>
            <person name="Lipzen A."/>
            <person name="Yoshinaga Y."/>
            <person name="Schmutz J."/>
            <person name="Saski C."/>
            <person name="Vermerris W."/>
            <person name="Kresovich S."/>
        </authorList>
    </citation>
    <scope>NUCLEOTIDE SEQUENCE</scope>
</reference>
<accession>A0A921U359</accession>
<evidence type="ECO:0000313" key="1">
    <source>
        <dbReference type="EMBL" id="KAG0516234.1"/>
    </source>
</evidence>
<gene>
    <name evidence="1" type="ORF">BDA96_10G344300</name>
</gene>
<dbReference type="EMBL" id="CM027689">
    <property type="protein sequence ID" value="KAG0516234.1"/>
    <property type="molecule type" value="Genomic_DNA"/>
</dbReference>
<sequence>MGFREDAQWRCQGEDTGREHAAEADHRSLCVGRADARRLEQCIMCFREDVRRQPHI</sequence>
<protein>
    <submittedName>
        <fullName evidence="1">Uncharacterized protein</fullName>
    </submittedName>
</protein>
<evidence type="ECO:0000313" key="2">
    <source>
        <dbReference type="Proteomes" id="UP000807115"/>
    </source>
</evidence>
<reference evidence="1" key="2">
    <citation type="submission" date="2020-10" db="EMBL/GenBank/DDBJ databases">
        <authorList>
            <person name="Cooper E.A."/>
            <person name="Brenton Z.W."/>
            <person name="Flinn B.S."/>
            <person name="Jenkins J."/>
            <person name="Shu S."/>
            <person name="Flowers D."/>
            <person name="Luo F."/>
            <person name="Wang Y."/>
            <person name="Xia P."/>
            <person name="Barry K."/>
            <person name="Daum C."/>
            <person name="Lipzen A."/>
            <person name="Yoshinaga Y."/>
            <person name="Schmutz J."/>
            <person name="Saski C."/>
            <person name="Vermerris W."/>
            <person name="Kresovich S."/>
        </authorList>
    </citation>
    <scope>NUCLEOTIDE SEQUENCE</scope>
</reference>
<dbReference type="AlphaFoldDB" id="A0A921U359"/>
<dbReference type="Proteomes" id="UP000807115">
    <property type="component" value="Chromosome 10"/>
</dbReference>
<name>A0A921U359_SORBI</name>